<evidence type="ECO:0000256" key="2">
    <source>
        <dbReference type="ARBA" id="ARBA00022692"/>
    </source>
</evidence>
<dbReference type="GeneID" id="115890379"/>
<evidence type="ECO:0000313" key="7">
    <source>
        <dbReference type="Proteomes" id="UP000504635"/>
    </source>
</evidence>
<evidence type="ECO:0000256" key="4">
    <source>
        <dbReference type="ARBA" id="ARBA00023136"/>
    </source>
</evidence>
<feature type="transmembrane region" description="Helical" evidence="6">
    <location>
        <begin position="339"/>
        <end position="362"/>
    </location>
</feature>
<feature type="region of interest" description="Disordered" evidence="5">
    <location>
        <begin position="125"/>
        <end position="166"/>
    </location>
</feature>
<dbReference type="Pfam" id="PF01027">
    <property type="entry name" value="Bax1-I"/>
    <property type="match status" value="1"/>
</dbReference>
<feature type="compositionally biased region" description="Basic and acidic residues" evidence="5">
    <location>
        <begin position="10"/>
        <end position="20"/>
    </location>
</feature>
<dbReference type="GO" id="GO:0016020">
    <property type="term" value="C:membrane"/>
    <property type="evidence" value="ECO:0007669"/>
    <property type="project" value="UniProtKB-SubCell"/>
</dbReference>
<dbReference type="Proteomes" id="UP000504635">
    <property type="component" value="Unplaced"/>
</dbReference>
<dbReference type="GO" id="GO:0005794">
    <property type="term" value="C:Golgi apparatus"/>
    <property type="evidence" value="ECO:0007669"/>
    <property type="project" value="TreeGrafter"/>
</dbReference>
<evidence type="ECO:0000256" key="5">
    <source>
        <dbReference type="SAM" id="MobiDB-lite"/>
    </source>
</evidence>
<keyword evidence="3 6" id="KW-1133">Transmembrane helix</keyword>
<feature type="compositionally biased region" description="Pro residues" evidence="5">
    <location>
        <begin position="129"/>
        <end position="141"/>
    </location>
</feature>
<dbReference type="GO" id="GO:0005783">
    <property type="term" value="C:endoplasmic reticulum"/>
    <property type="evidence" value="ECO:0007669"/>
    <property type="project" value="TreeGrafter"/>
</dbReference>
<accession>A0A6J2YQV8</accession>
<evidence type="ECO:0000256" key="1">
    <source>
        <dbReference type="ARBA" id="ARBA00004141"/>
    </source>
</evidence>
<reference evidence="8" key="1">
    <citation type="submission" date="2025-08" db="UniProtKB">
        <authorList>
            <consortium name="RefSeq"/>
        </authorList>
    </citation>
    <scope>IDENTIFICATION</scope>
    <source>
        <tissue evidence="8">Gonads</tissue>
    </source>
</reference>
<dbReference type="PANTHER" id="PTHR23291">
    <property type="entry name" value="BAX INHIBITOR-RELATED"/>
    <property type="match status" value="1"/>
</dbReference>
<dbReference type="AlphaFoldDB" id="A0A6J2YQV8"/>
<feature type="compositionally biased region" description="Polar residues" evidence="5">
    <location>
        <begin position="144"/>
        <end position="154"/>
    </location>
</feature>
<feature type="transmembrane region" description="Helical" evidence="6">
    <location>
        <begin position="250"/>
        <end position="273"/>
    </location>
</feature>
<evidence type="ECO:0000256" key="3">
    <source>
        <dbReference type="ARBA" id="ARBA00022989"/>
    </source>
</evidence>
<dbReference type="RefSeq" id="XP_030766448.1">
    <property type="nucleotide sequence ID" value="XM_030910588.1"/>
</dbReference>
<feature type="transmembrane region" description="Helical" evidence="6">
    <location>
        <begin position="374"/>
        <end position="393"/>
    </location>
</feature>
<sequence length="401" mass="45417">MSQTSLDPPASKEKNEEKASKSIAVTQINDVIQFQEPNTSKSYSLKTEIRIDIVEQGETDKRAVENDDSVISLSLFTDENKTKTDPIEAEESYATMDACIKEKTTNTIGATIFSSNDRTQRMMVGRSEAPPPYESSAPPPYTTHRSFNAPSSRAPQYGYPDPSDRPLSPPDSDYMAAFIHLELRLAFIRKVFFLLALQLVLTAGFVFFAMHHEQTRIYIKTNVPMSWVMFMLWLVLYIVLMCYKIARQLFPLNFVLLLLFTIAMSYICAKISLVFSTKVVGMTLAGTGLICLIVTFLACQTWFDITKWAAIIGIASLILLVYGVVISVVFLFTYSPIMWLVYSALCTMMFTVFLLYDMQCILGGRRHEMAPDEYIFGALTLYVDIIMIFMYMLQLVNACSR</sequence>
<keyword evidence="4 6" id="KW-0472">Membrane</keyword>
<comment type="subcellular location">
    <subcellularLocation>
        <location evidence="1">Membrane</location>
        <topology evidence="1">Multi-pass membrane protein</topology>
    </subcellularLocation>
</comment>
<feature type="transmembrane region" description="Helical" evidence="6">
    <location>
        <begin position="191"/>
        <end position="211"/>
    </location>
</feature>
<proteinExistence type="predicted"/>
<evidence type="ECO:0000313" key="8">
    <source>
        <dbReference type="RefSeq" id="XP_030766448.1"/>
    </source>
</evidence>
<dbReference type="GO" id="GO:2001234">
    <property type="term" value="P:negative regulation of apoptotic signaling pathway"/>
    <property type="evidence" value="ECO:0007669"/>
    <property type="project" value="TreeGrafter"/>
</dbReference>
<dbReference type="KEGG" id="soy:115890379"/>
<dbReference type="InParanoid" id="A0A6J2YQV8"/>
<dbReference type="InterPro" id="IPR006214">
    <property type="entry name" value="Bax_inhibitor_1-related"/>
</dbReference>
<dbReference type="OrthoDB" id="6624577at2759"/>
<organism evidence="7 8">
    <name type="scientific">Sitophilus oryzae</name>
    <name type="common">Rice weevil</name>
    <name type="synonym">Curculio oryzae</name>
    <dbReference type="NCBI Taxonomy" id="7048"/>
    <lineage>
        <taxon>Eukaryota</taxon>
        <taxon>Metazoa</taxon>
        <taxon>Ecdysozoa</taxon>
        <taxon>Arthropoda</taxon>
        <taxon>Hexapoda</taxon>
        <taxon>Insecta</taxon>
        <taxon>Pterygota</taxon>
        <taxon>Neoptera</taxon>
        <taxon>Endopterygota</taxon>
        <taxon>Coleoptera</taxon>
        <taxon>Polyphaga</taxon>
        <taxon>Cucujiformia</taxon>
        <taxon>Curculionidae</taxon>
        <taxon>Dryophthorinae</taxon>
        <taxon>Sitophilus</taxon>
    </lineage>
</organism>
<feature type="region of interest" description="Disordered" evidence="5">
    <location>
        <begin position="1"/>
        <end position="21"/>
    </location>
</feature>
<protein>
    <submittedName>
        <fullName evidence="8">Protein lifeguard 2-like isoform X1</fullName>
    </submittedName>
</protein>
<feature type="transmembrane region" description="Helical" evidence="6">
    <location>
        <begin position="223"/>
        <end position="243"/>
    </location>
</feature>
<evidence type="ECO:0000256" key="6">
    <source>
        <dbReference type="SAM" id="Phobius"/>
    </source>
</evidence>
<name>A0A6J2YQV8_SITOR</name>
<feature type="transmembrane region" description="Helical" evidence="6">
    <location>
        <begin position="311"/>
        <end position="333"/>
    </location>
</feature>
<gene>
    <name evidence="8" type="primary">LOC115890379</name>
</gene>
<dbReference type="PANTHER" id="PTHR23291:SF127">
    <property type="entry name" value="PROTEIN LIFEGUARD 1-LIKE"/>
    <property type="match status" value="1"/>
</dbReference>
<keyword evidence="7" id="KW-1185">Reference proteome</keyword>
<feature type="transmembrane region" description="Helical" evidence="6">
    <location>
        <begin position="279"/>
        <end position="299"/>
    </location>
</feature>
<keyword evidence="2 6" id="KW-0812">Transmembrane</keyword>